<dbReference type="EMBL" id="JBHSMF010000009">
    <property type="protein sequence ID" value="MFC5498780.1"/>
    <property type="molecule type" value="Genomic_DNA"/>
</dbReference>
<feature type="transmembrane region" description="Helical" evidence="1">
    <location>
        <begin position="44"/>
        <end position="65"/>
    </location>
</feature>
<evidence type="ECO:0008006" key="4">
    <source>
        <dbReference type="Google" id="ProtNLM"/>
    </source>
</evidence>
<name>A0ABW0NE25_9BURK</name>
<keyword evidence="1" id="KW-0472">Membrane</keyword>
<comment type="caution">
    <text evidence="2">The sequence shown here is derived from an EMBL/GenBank/DDBJ whole genome shotgun (WGS) entry which is preliminary data.</text>
</comment>
<keyword evidence="1" id="KW-0812">Transmembrane</keyword>
<evidence type="ECO:0000313" key="3">
    <source>
        <dbReference type="Proteomes" id="UP001596037"/>
    </source>
</evidence>
<keyword evidence="3" id="KW-1185">Reference proteome</keyword>
<accession>A0ABW0NE25</accession>
<proteinExistence type="predicted"/>
<dbReference type="Proteomes" id="UP001596037">
    <property type="component" value="Unassembled WGS sequence"/>
</dbReference>
<evidence type="ECO:0000313" key="2">
    <source>
        <dbReference type="EMBL" id="MFC5498780.1"/>
    </source>
</evidence>
<evidence type="ECO:0000256" key="1">
    <source>
        <dbReference type="SAM" id="Phobius"/>
    </source>
</evidence>
<dbReference type="RefSeq" id="WP_376850859.1">
    <property type="nucleotide sequence ID" value="NZ_JBHSMF010000009.1"/>
</dbReference>
<keyword evidence="1" id="KW-1133">Transmembrane helix</keyword>
<reference evidence="3" key="1">
    <citation type="journal article" date="2019" name="Int. J. Syst. Evol. Microbiol.">
        <title>The Global Catalogue of Microorganisms (GCM) 10K type strain sequencing project: providing services to taxonomists for standard genome sequencing and annotation.</title>
        <authorList>
            <consortium name="The Broad Institute Genomics Platform"/>
            <consortium name="The Broad Institute Genome Sequencing Center for Infectious Disease"/>
            <person name="Wu L."/>
            <person name="Ma J."/>
        </authorList>
    </citation>
    <scope>NUCLEOTIDE SEQUENCE [LARGE SCALE GENOMIC DNA]</scope>
    <source>
        <strain evidence="3">CCUG 57401</strain>
    </source>
</reference>
<sequence>MHNAPAVTYPVARPRFAGLLAAALWLAGVAVALLWVLAAANPGWRQALAAAVLAMAGGWVLASWLRSPQGNLRWDGTAWTATFDAGPGDVEAAMDLQRCMLVRWSSPSSSRWLWLERSRDPRHWLDLRRAVYSRPRPPARPPARPPVATP</sequence>
<gene>
    <name evidence="2" type="ORF">ACFPOE_14630</name>
</gene>
<protein>
    <recommendedName>
        <fullName evidence="4">Toxin CptA</fullName>
    </recommendedName>
</protein>
<feature type="transmembrane region" description="Helical" evidence="1">
    <location>
        <begin position="16"/>
        <end position="38"/>
    </location>
</feature>
<organism evidence="2 3">
    <name type="scientific">Caenimonas terrae</name>
    <dbReference type="NCBI Taxonomy" id="696074"/>
    <lineage>
        <taxon>Bacteria</taxon>
        <taxon>Pseudomonadati</taxon>
        <taxon>Pseudomonadota</taxon>
        <taxon>Betaproteobacteria</taxon>
        <taxon>Burkholderiales</taxon>
        <taxon>Comamonadaceae</taxon>
        <taxon>Caenimonas</taxon>
    </lineage>
</organism>